<dbReference type="GO" id="GO:0003677">
    <property type="term" value="F:DNA binding"/>
    <property type="evidence" value="ECO:0007669"/>
    <property type="project" value="UniProtKB-KW"/>
</dbReference>
<evidence type="ECO:0000256" key="2">
    <source>
        <dbReference type="ARBA" id="ARBA00004123"/>
    </source>
</evidence>
<dbReference type="EC" id="3.6.4.12" evidence="4"/>
<reference evidence="27" key="1">
    <citation type="submission" date="2021-02" db="EMBL/GenBank/DDBJ databases">
        <title>Psilocybe cubensis genome.</title>
        <authorList>
            <person name="Mckernan K.J."/>
            <person name="Crawford S."/>
            <person name="Trippe A."/>
            <person name="Kane L.T."/>
            <person name="Mclaughlin S."/>
        </authorList>
    </citation>
    <scope>NUCLEOTIDE SEQUENCE [LARGE SCALE GENOMIC DNA]</scope>
    <source>
        <strain evidence="27">MGC-MH-2018</strain>
    </source>
</reference>
<keyword evidence="16" id="KW-0408">Iron</keyword>
<evidence type="ECO:0000256" key="7">
    <source>
        <dbReference type="ARBA" id="ARBA00022705"/>
    </source>
</evidence>
<dbReference type="AlphaFoldDB" id="A0A8H7XW17"/>
<feature type="region of interest" description="Disordered" evidence="23">
    <location>
        <begin position="60"/>
        <end position="98"/>
    </location>
</feature>
<dbReference type="Gene3D" id="3.40.50.300">
    <property type="entry name" value="P-loop containing nucleotide triphosphate hydrolases"/>
    <property type="match status" value="2"/>
</dbReference>
<evidence type="ECO:0000256" key="9">
    <source>
        <dbReference type="ARBA" id="ARBA00022723"/>
    </source>
</evidence>
<keyword evidence="14" id="KW-0347">Helicase</keyword>
<keyword evidence="18" id="KW-0238">DNA-binding</keyword>
<evidence type="ECO:0000256" key="5">
    <source>
        <dbReference type="ARBA" id="ARBA00021516"/>
    </source>
</evidence>
<dbReference type="InterPro" id="IPR026851">
    <property type="entry name" value="Dna2/JHS1_DEXXQ-box"/>
</dbReference>
<evidence type="ECO:0000256" key="17">
    <source>
        <dbReference type="ARBA" id="ARBA00023014"/>
    </source>
</evidence>
<dbReference type="GO" id="GO:0006260">
    <property type="term" value="P:DNA replication"/>
    <property type="evidence" value="ECO:0007669"/>
    <property type="project" value="UniProtKB-KW"/>
</dbReference>
<dbReference type="Pfam" id="PF08696">
    <property type="entry name" value="Dna2"/>
    <property type="match status" value="1"/>
</dbReference>
<accession>A0A8H7XW17</accession>
<comment type="cofactor">
    <cofactor evidence="1">
        <name>[4Fe-4S] cluster</name>
        <dbReference type="ChEBI" id="CHEBI:49883"/>
    </cofactor>
</comment>
<keyword evidence="9" id="KW-0479">Metal-binding</keyword>
<dbReference type="InterPro" id="IPR027417">
    <property type="entry name" value="P-loop_NTPase"/>
</dbReference>
<feature type="domain" description="DNA2/NAM7 helicase-like C-terminal" evidence="26">
    <location>
        <begin position="935"/>
        <end position="1163"/>
    </location>
</feature>
<keyword evidence="15" id="KW-0067">ATP-binding</keyword>
<dbReference type="InterPro" id="IPR041677">
    <property type="entry name" value="DNA2/NAM7_AAA_11"/>
</dbReference>
<dbReference type="CDD" id="cd18808">
    <property type="entry name" value="SF1_C_Upf1"/>
    <property type="match status" value="1"/>
</dbReference>
<keyword evidence="6" id="KW-0004">4Fe-4S</keyword>
<gene>
    <name evidence="27" type="ORF">JR316_005511</name>
</gene>
<dbReference type="GO" id="GO:0005524">
    <property type="term" value="F:ATP binding"/>
    <property type="evidence" value="ECO:0007669"/>
    <property type="project" value="UniProtKB-KW"/>
</dbReference>
<keyword evidence="7" id="KW-0235">DNA replication</keyword>
<evidence type="ECO:0000256" key="16">
    <source>
        <dbReference type="ARBA" id="ARBA00023004"/>
    </source>
</evidence>
<evidence type="ECO:0000313" key="27">
    <source>
        <dbReference type="EMBL" id="KAG5168955.1"/>
    </source>
</evidence>
<evidence type="ECO:0000256" key="14">
    <source>
        <dbReference type="ARBA" id="ARBA00022806"/>
    </source>
</evidence>
<name>A0A8H7XW17_PSICU</name>
<evidence type="ECO:0000256" key="4">
    <source>
        <dbReference type="ARBA" id="ARBA00012551"/>
    </source>
</evidence>
<feature type="domain" description="DNA replication factor Dna2 N-terminal" evidence="24">
    <location>
        <begin position="133"/>
        <end position="340"/>
    </location>
</feature>
<evidence type="ECO:0000256" key="18">
    <source>
        <dbReference type="ARBA" id="ARBA00023125"/>
    </source>
</evidence>
<dbReference type="GO" id="GO:0004519">
    <property type="term" value="F:endonuclease activity"/>
    <property type="evidence" value="ECO:0007669"/>
    <property type="project" value="UniProtKB-KW"/>
</dbReference>
<keyword evidence="21" id="KW-0511">Multifunctional enzyme</keyword>
<dbReference type="InterPro" id="IPR041679">
    <property type="entry name" value="DNA2/NAM7-like_C"/>
</dbReference>
<keyword evidence="8" id="KW-0540">Nuclease</keyword>
<evidence type="ECO:0000256" key="15">
    <source>
        <dbReference type="ARBA" id="ARBA00022840"/>
    </source>
</evidence>
<organism evidence="27">
    <name type="scientific">Psilocybe cubensis</name>
    <name type="common">Psychedelic mushroom</name>
    <name type="synonym">Stropharia cubensis</name>
    <dbReference type="NCBI Taxonomy" id="181762"/>
    <lineage>
        <taxon>Eukaryota</taxon>
        <taxon>Fungi</taxon>
        <taxon>Dikarya</taxon>
        <taxon>Basidiomycota</taxon>
        <taxon>Agaricomycotina</taxon>
        <taxon>Agaricomycetes</taxon>
        <taxon>Agaricomycetidae</taxon>
        <taxon>Agaricales</taxon>
        <taxon>Agaricineae</taxon>
        <taxon>Strophariaceae</taxon>
        <taxon>Psilocybe</taxon>
    </lineage>
</organism>
<evidence type="ECO:0000256" key="20">
    <source>
        <dbReference type="ARBA" id="ARBA00023242"/>
    </source>
</evidence>
<comment type="catalytic activity">
    <reaction evidence="22">
        <text>ATP + H2O = ADP + phosphate + H(+)</text>
        <dbReference type="Rhea" id="RHEA:13065"/>
        <dbReference type="ChEBI" id="CHEBI:15377"/>
        <dbReference type="ChEBI" id="CHEBI:15378"/>
        <dbReference type="ChEBI" id="CHEBI:30616"/>
        <dbReference type="ChEBI" id="CHEBI:43474"/>
        <dbReference type="ChEBI" id="CHEBI:456216"/>
        <dbReference type="EC" id="3.6.4.12"/>
    </reaction>
</comment>
<evidence type="ECO:0000259" key="26">
    <source>
        <dbReference type="Pfam" id="PF13087"/>
    </source>
</evidence>
<dbReference type="GO" id="GO:0016787">
    <property type="term" value="F:hydrolase activity"/>
    <property type="evidence" value="ECO:0007669"/>
    <property type="project" value="UniProtKB-KW"/>
</dbReference>
<dbReference type="InterPro" id="IPR011604">
    <property type="entry name" value="PDDEXK-like_dom_sf"/>
</dbReference>
<dbReference type="InterPro" id="IPR014808">
    <property type="entry name" value="DNA_replication_fac_Dna2_N"/>
</dbReference>
<dbReference type="Gene3D" id="3.90.320.10">
    <property type="match status" value="1"/>
</dbReference>
<evidence type="ECO:0000256" key="3">
    <source>
        <dbReference type="ARBA" id="ARBA00007913"/>
    </source>
</evidence>
<dbReference type="PANTHER" id="PTHR43788:SF8">
    <property type="entry name" value="DNA-BINDING PROTEIN SMUBP-2"/>
    <property type="match status" value="1"/>
</dbReference>
<keyword evidence="11" id="KW-0255">Endonuclease</keyword>
<evidence type="ECO:0000256" key="13">
    <source>
        <dbReference type="ARBA" id="ARBA00022801"/>
    </source>
</evidence>
<dbReference type="Pfam" id="PF13086">
    <property type="entry name" value="AAA_11"/>
    <property type="match status" value="2"/>
</dbReference>
<dbReference type="OrthoDB" id="6513042at2759"/>
<evidence type="ECO:0000259" key="24">
    <source>
        <dbReference type="Pfam" id="PF08696"/>
    </source>
</evidence>
<evidence type="ECO:0000259" key="25">
    <source>
        <dbReference type="Pfam" id="PF13086"/>
    </source>
</evidence>
<keyword evidence="17" id="KW-0411">Iron-sulfur</keyword>
<dbReference type="GO" id="GO:0017116">
    <property type="term" value="F:single-stranded DNA helicase activity"/>
    <property type="evidence" value="ECO:0007669"/>
    <property type="project" value="InterPro"/>
</dbReference>
<evidence type="ECO:0000256" key="1">
    <source>
        <dbReference type="ARBA" id="ARBA00001966"/>
    </source>
</evidence>
<protein>
    <recommendedName>
        <fullName evidence="5">DNA replication ATP-dependent helicase/nuclease DNA2</fullName>
        <ecNumber evidence="4">3.6.4.12</ecNumber>
    </recommendedName>
</protein>
<sequence length="1265" mass="141934">MAPTVEEEAAFMAQLMQGIDDDFWTAGPSPDPSPSKKKVATTDDHNITAFLENSENWDLDDFVPSPVKPPQEKSNASIPRPIPRLEFNQSPQNTKKPPLYIPDECTRCVVESVTETYVDSRWEKIVVANVLADGDRAEIHLLDDWYHTDIRIDDILNVIGAFSGSSSSNTRSIYITSRSNLLILHPDVLITATALSSAPQCRRRPLLSNMLRSTTEITPALIWGNMLHEVMQKCLLEQRWEEDFINSCIDDAIMGNLGDLVKLGLSEGIAKREVKDRAKGLPHFADKYLAAQPKSTAELTNTQSAAFNEPSLLAITDILEIEEDIWSPTYGIKGKVDATVLGTISDPSPSPFKSRVVTKTPLPLELKTGRILASMGHRAQTMLYTILLSERYGTHVQDGLLFYSQSENGEIVRIPRGRNEIRGLVNIRNELAAYMWRRIRKVEPRTQGPPDHECEQEEEYFLPAPIDDERECKRCYALDACMLFRKARPHHSDSSSTSFEPPIPTFLSSTFDAKTGHLTPTHTKFFTEWERLLALEEKDLVRFKRELWTLGAAEREKRGRCFSEMILVGDRLDNLEDKDSIPSGKERKIHRFTYVFRKSRPSATLINGHLTVGDAITVSVEPRLIALARGFILELEHDSVVVGVDHVLNIPGIKARLGREALPSPYNSTQAISTMEDTNVIFRIDKDELMGGMTRVRNNLAQLFYVDGDAKRLELVVDLRKPVFKSNDEFVKVSRQLHSKSALESDLQLNTSQLDAMDKVLSAEDYALILGMPGTGKTTVIAALIREFVARGKTVLLSSYTHSAVDTILRKVSGGDGRTLDAKGGAFNILRLGNVDKIHPELQKFSPVARRMATTVGQLEKQLMDAPVVATTCLSLDNPLFSRRKFDYCIVDEASQITLPTCLGPLKFADVFVLVGDHFQLPPLVKNPDARKGGLDVSLFRRLSEAYPESVVDLRFQYRMNEDIMMLSNKLIYNDRLQCGNDEVAKRSLVLRNKRFLGRLHVNAHNDDSAHIENSSNKVLCRGADVCWLEKLCDERCKAVFVDTDNLPAHESRVGDLVQNTTEAELVCQFIETLIRCGVDESQIGVISLYRQQVKILQNLLQERKGVEVLTADKSQGRDKDCVIVSLVRSNNEGNVGDLVKDWRRINVSFTRARSKLVIFGSRKTLEREPLLGQFFELMETQRWIQRLPSNAHTAHARILGGCTKVLAKRDGRQSDENILPEQTVGTEGHPTKKVKLDDTRSLKSSAGGVLKGRPILRDLVIAEV</sequence>
<dbReference type="InterPro" id="IPR047187">
    <property type="entry name" value="SF1_C_Upf1"/>
</dbReference>
<keyword evidence="12" id="KW-0227">DNA damage</keyword>
<evidence type="ECO:0000256" key="22">
    <source>
        <dbReference type="ARBA" id="ARBA00047995"/>
    </source>
</evidence>
<proteinExistence type="inferred from homology"/>
<evidence type="ECO:0000256" key="21">
    <source>
        <dbReference type="ARBA" id="ARBA00023268"/>
    </source>
</evidence>
<dbReference type="InterPro" id="IPR050534">
    <property type="entry name" value="Coronavir_polyprotein_1ab"/>
</dbReference>
<dbReference type="GO" id="GO:0006281">
    <property type="term" value="P:DNA repair"/>
    <property type="evidence" value="ECO:0007669"/>
    <property type="project" value="UniProtKB-KW"/>
</dbReference>
<keyword evidence="20" id="KW-0539">Nucleus</keyword>
<keyword evidence="13" id="KW-0378">Hydrolase</keyword>
<dbReference type="CDD" id="cd18041">
    <property type="entry name" value="DEXXQc_DNA2"/>
    <property type="match status" value="1"/>
</dbReference>
<evidence type="ECO:0000256" key="23">
    <source>
        <dbReference type="SAM" id="MobiDB-lite"/>
    </source>
</evidence>
<comment type="similarity">
    <text evidence="3">Belongs to the DNA2/NAM7 helicase family.</text>
</comment>
<evidence type="ECO:0000256" key="19">
    <source>
        <dbReference type="ARBA" id="ARBA00023204"/>
    </source>
</evidence>
<evidence type="ECO:0000256" key="11">
    <source>
        <dbReference type="ARBA" id="ARBA00022759"/>
    </source>
</evidence>
<dbReference type="FunFam" id="3.40.50.300:FF:000789">
    <property type="entry name" value="DNA replication ATP-dependent helicase/nuclease DNA2"/>
    <property type="match status" value="1"/>
</dbReference>
<evidence type="ECO:0000256" key="8">
    <source>
        <dbReference type="ARBA" id="ARBA00022722"/>
    </source>
</evidence>
<dbReference type="GO" id="GO:0046872">
    <property type="term" value="F:metal ion binding"/>
    <property type="evidence" value="ECO:0007669"/>
    <property type="project" value="UniProtKB-KW"/>
</dbReference>
<dbReference type="GO" id="GO:0043139">
    <property type="term" value="F:5'-3' DNA helicase activity"/>
    <property type="evidence" value="ECO:0007669"/>
    <property type="project" value="TreeGrafter"/>
</dbReference>
<dbReference type="Pfam" id="PF13087">
    <property type="entry name" value="AAA_12"/>
    <property type="match status" value="1"/>
</dbReference>
<evidence type="ECO:0000256" key="6">
    <source>
        <dbReference type="ARBA" id="ARBA00022485"/>
    </source>
</evidence>
<evidence type="ECO:0000256" key="12">
    <source>
        <dbReference type="ARBA" id="ARBA00022763"/>
    </source>
</evidence>
<evidence type="ECO:0000256" key="10">
    <source>
        <dbReference type="ARBA" id="ARBA00022741"/>
    </source>
</evidence>
<dbReference type="PANTHER" id="PTHR43788">
    <property type="entry name" value="DNA2/NAM7 HELICASE FAMILY MEMBER"/>
    <property type="match status" value="1"/>
</dbReference>
<keyword evidence="10" id="KW-0547">Nucleotide-binding</keyword>
<dbReference type="FunFam" id="3.40.50.300:FF:001170">
    <property type="entry name" value="DNA replication helicase Dna2"/>
    <property type="match status" value="1"/>
</dbReference>
<keyword evidence="19" id="KW-0234">DNA repair</keyword>
<comment type="subcellular location">
    <subcellularLocation>
        <location evidence="2">Nucleus</location>
    </subcellularLocation>
</comment>
<dbReference type="EMBL" id="JAFIQS010000005">
    <property type="protein sequence ID" value="KAG5168955.1"/>
    <property type="molecule type" value="Genomic_DNA"/>
</dbReference>
<dbReference type="SUPFAM" id="SSF52540">
    <property type="entry name" value="P-loop containing nucleoside triphosphate hydrolases"/>
    <property type="match status" value="1"/>
</dbReference>
<dbReference type="CDD" id="cd22318">
    <property type="entry name" value="DNA2_N-like"/>
    <property type="match status" value="1"/>
</dbReference>
<dbReference type="GO" id="GO:0005634">
    <property type="term" value="C:nucleus"/>
    <property type="evidence" value="ECO:0007669"/>
    <property type="project" value="UniProtKB-SubCell"/>
</dbReference>
<feature type="region of interest" description="Disordered" evidence="23">
    <location>
        <begin position="21"/>
        <end position="43"/>
    </location>
</feature>
<dbReference type="GO" id="GO:0051539">
    <property type="term" value="F:4 iron, 4 sulfur cluster binding"/>
    <property type="evidence" value="ECO:0007669"/>
    <property type="project" value="UniProtKB-KW"/>
</dbReference>
<feature type="domain" description="DNA2/NAM7 helicase helicase" evidence="25">
    <location>
        <begin position="860"/>
        <end position="926"/>
    </location>
</feature>
<comment type="caution">
    <text evidence="27">The sequence shown here is derived from an EMBL/GenBank/DDBJ whole genome shotgun (WGS) entry which is preliminary data.</text>
</comment>
<feature type="domain" description="DNA2/NAM7 helicase helicase" evidence="25">
    <location>
        <begin position="748"/>
        <end position="847"/>
    </location>
</feature>